<protein>
    <submittedName>
        <fullName evidence="3">Rhodanese-like domain-containing protein</fullName>
    </submittedName>
</protein>
<evidence type="ECO:0000259" key="2">
    <source>
        <dbReference type="PROSITE" id="PS50206"/>
    </source>
</evidence>
<dbReference type="Pfam" id="PF00581">
    <property type="entry name" value="Rhodanese"/>
    <property type="match status" value="1"/>
</dbReference>
<accession>A0A1N7MCU0</accession>
<keyword evidence="4" id="KW-1185">Reference proteome</keyword>
<dbReference type="EMBL" id="FTOQ01000004">
    <property type="protein sequence ID" value="SIS83868.1"/>
    <property type="molecule type" value="Genomic_DNA"/>
</dbReference>
<proteinExistence type="predicted"/>
<dbReference type="Proteomes" id="UP000186684">
    <property type="component" value="Unassembled WGS sequence"/>
</dbReference>
<dbReference type="AlphaFoldDB" id="A0A1N7MCU0"/>
<dbReference type="SUPFAM" id="SSF52821">
    <property type="entry name" value="Rhodanese/Cell cycle control phosphatase"/>
    <property type="match status" value="1"/>
</dbReference>
<feature type="domain" description="Rhodanese" evidence="2">
    <location>
        <begin position="81"/>
        <end position="186"/>
    </location>
</feature>
<reference evidence="4" key="1">
    <citation type="submission" date="2017-01" db="EMBL/GenBank/DDBJ databases">
        <authorList>
            <person name="Varghese N."/>
            <person name="Submissions S."/>
        </authorList>
    </citation>
    <scope>NUCLEOTIDE SEQUENCE [LARGE SCALE GENOMIC DNA]</scope>
    <source>
        <strain evidence="4">DSM 29430</strain>
    </source>
</reference>
<evidence type="ECO:0000313" key="3">
    <source>
        <dbReference type="EMBL" id="SIS83868.1"/>
    </source>
</evidence>
<evidence type="ECO:0000256" key="1">
    <source>
        <dbReference type="SAM" id="SignalP"/>
    </source>
</evidence>
<dbReference type="InterPro" id="IPR001763">
    <property type="entry name" value="Rhodanese-like_dom"/>
</dbReference>
<feature type="chain" id="PRO_5013088664" evidence="1">
    <location>
        <begin position="19"/>
        <end position="188"/>
    </location>
</feature>
<dbReference type="Gene3D" id="3.40.250.10">
    <property type="entry name" value="Rhodanese-like domain"/>
    <property type="match status" value="1"/>
</dbReference>
<gene>
    <name evidence="3" type="ORF">SAMN05421759_104196</name>
</gene>
<organism evidence="3 4">
    <name type="scientific">Roseivivax lentus</name>
    <dbReference type="NCBI Taxonomy" id="633194"/>
    <lineage>
        <taxon>Bacteria</taxon>
        <taxon>Pseudomonadati</taxon>
        <taxon>Pseudomonadota</taxon>
        <taxon>Alphaproteobacteria</taxon>
        <taxon>Rhodobacterales</taxon>
        <taxon>Roseobacteraceae</taxon>
        <taxon>Roseivivax</taxon>
    </lineage>
</organism>
<feature type="signal peptide" evidence="1">
    <location>
        <begin position="1"/>
        <end position="18"/>
    </location>
</feature>
<dbReference type="STRING" id="633194.SAMN05421759_104196"/>
<dbReference type="OrthoDB" id="9784513at2"/>
<sequence length="188" mass="19247">MRVPLFSCVMALSLPPLAAAETAGLTPTLERLETQVAGQPVTVARSGPACPPACLQPMEAAPGVSAIGEAELVAFLAGPVSEMRGVLVDARAPGPFATGMLPGAISVPGFTLHSDNPYRAELLAALGLAPGRSPDLTLVVFGQGPLDPVPVMALRALFEAGYPAERMQYYRGGLDVWTALGLTTGPGS</sequence>
<name>A0A1N7MCU0_9RHOB</name>
<dbReference type="InterPro" id="IPR036873">
    <property type="entry name" value="Rhodanese-like_dom_sf"/>
</dbReference>
<evidence type="ECO:0000313" key="4">
    <source>
        <dbReference type="Proteomes" id="UP000186684"/>
    </source>
</evidence>
<dbReference type="RefSeq" id="WP_076447584.1">
    <property type="nucleotide sequence ID" value="NZ_FTOQ01000004.1"/>
</dbReference>
<dbReference type="PROSITE" id="PS50206">
    <property type="entry name" value="RHODANESE_3"/>
    <property type="match status" value="1"/>
</dbReference>
<keyword evidence="1" id="KW-0732">Signal</keyword>